<evidence type="ECO:0000313" key="5">
    <source>
        <dbReference type="EMBL" id="HCL03114.1"/>
    </source>
</evidence>
<evidence type="ECO:0000259" key="4">
    <source>
        <dbReference type="PROSITE" id="PS50893"/>
    </source>
</evidence>
<dbReference type="GO" id="GO:0005524">
    <property type="term" value="F:ATP binding"/>
    <property type="evidence" value="ECO:0007669"/>
    <property type="project" value="UniProtKB-KW"/>
</dbReference>
<dbReference type="InterPro" id="IPR050093">
    <property type="entry name" value="ABC_SmlMolc_Importer"/>
</dbReference>
<evidence type="ECO:0000256" key="2">
    <source>
        <dbReference type="ARBA" id="ARBA00022741"/>
    </source>
</evidence>
<dbReference type="Pfam" id="PF00005">
    <property type="entry name" value="ABC_tran"/>
    <property type="match status" value="1"/>
</dbReference>
<dbReference type="EMBL" id="DPVV01000401">
    <property type="protein sequence ID" value="HCL03114.1"/>
    <property type="molecule type" value="Genomic_DNA"/>
</dbReference>
<evidence type="ECO:0000256" key="1">
    <source>
        <dbReference type="ARBA" id="ARBA00022448"/>
    </source>
</evidence>
<dbReference type="InterPro" id="IPR027417">
    <property type="entry name" value="P-loop_NTPase"/>
</dbReference>
<dbReference type="PANTHER" id="PTHR42781">
    <property type="entry name" value="SPERMIDINE/PUTRESCINE IMPORT ATP-BINDING PROTEIN POTA"/>
    <property type="match status" value="1"/>
</dbReference>
<dbReference type="InterPro" id="IPR017871">
    <property type="entry name" value="ABC_transporter-like_CS"/>
</dbReference>
<dbReference type="SMART" id="SM00382">
    <property type="entry name" value="AAA"/>
    <property type="match status" value="1"/>
</dbReference>
<dbReference type="Proteomes" id="UP000262969">
    <property type="component" value="Unassembled WGS sequence"/>
</dbReference>
<dbReference type="InterPro" id="IPR003593">
    <property type="entry name" value="AAA+_ATPase"/>
</dbReference>
<dbReference type="InterPro" id="IPR013611">
    <property type="entry name" value="Transp-assoc_OB_typ2"/>
</dbReference>
<protein>
    <submittedName>
        <fullName evidence="5">Polyamine ABC transporter ATP-binding protein</fullName>
    </submittedName>
</protein>
<dbReference type="InterPro" id="IPR008995">
    <property type="entry name" value="Mo/tungstate-bd_C_term_dom"/>
</dbReference>
<comment type="caution">
    <text evidence="5">The sequence shown here is derived from an EMBL/GenBank/DDBJ whole genome shotgun (WGS) entry which is preliminary data.</text>
</comment>
<dbReference type="SUPFAM" id="SSF52540">
    <property type="entry name" value="P-loop containing nucleoside triphosphate hydrolases"/>
    <property type="match status" value="1"/>
</dbReference>
<gene>
    <name evidence="5" type="ORF">DHW61_12025</name>
</gene>
<dbReference type="PROSITE" id="PS50893">
    <property type="entry name" value="ABC_TRANSPORTER_2"/>
    <property type="match status" value="1"/>
</dbReference>
<dbReference type="GO" id="GO:0016887">
    <property type="term" value="F:ATP hydrolysis activity"/>
    <property type="evidence" value="ECO:0007669"/>
    <property type="project" value="InterPro"/>
</dbReference>
<evidence type="ECO:0000256" key="3">
    <source>
        <dbReference type="ARBA" id="ARBA00022840"/>
    </source>
</evidence>
<keyword evidence="2" id="KW-0547">Nucleotide-binding</keyword>
<sequence>MSTAVRIENVIKRFGKFVANDNVNLDIKSGDFVSLLGPSGCGKTTLLSMILGIQDITEGNIFFDDKPVQDIPIYKRDVGMVFQNYALFPHMTVYDNVAFGLKMRKLSKEEIKKMVTEALSLVKLEGLEKRYPRELSGGQQQRVAFARAIVVKPRVLLLDEPLSNLDAQLREEMRFELKRLHKALGITTIYVTHDQIEALSMSTKIAVMKDGIVQQYGTPLQIFHTPANNFVAKFVGYSNFLTGTVIKVEDNLITMKDEKYGYVIEADITEQKYKEEINMGDKVTATIKPESVQLLDGTGTGGQNVFDVVVQMNDYTGTATRYELTTKEGFEVKASEPGYSNYPQGTHMKVVFRKDRMTLIKMNEGGMQHE</sequence>
<keyword evidence="3 5" id="KW-0067">ATP-binding</keyword>
<dbReference type="InterPro" id="IPR003439">
    <property type="entry name" value="ABC_transporter-like_ATP-bd"/>
</dbReference>
<organism evidence="5 6">
    <name type="scientific">Lachnoclostridium phytofermentans</name>
    <dbReference type="NCBI Taxonomy" id="66219"/>
    <lineage>
        <taxon>Bacteria</taxon>
        <taxon>Bacillati</taxon>
        <taxon>Bacillota</taxon>
        <taxon>Clostridia</taxon>
        <taxon>Lachnospirales</taxon>
        <taxon>Lachnospiraceae</taxon>
    </lineage>
</organism>
<dbReference type="SUPFAM" id="SSF50331">
    <property type="entry name" value="MOP-like"/>
    <property type="match status" value="1"/>
</dbReference>
<dbReference type="Gene3D" id="2.40.50.100">
    <property type="match status" value="1"/>
</dbReference>
<keyword evidence="1" id="KW-0813">Transport</keyword>
<dbReference type="Gene3D" id="3.40.50.300">
    <property type="entry name" value="P-loop containing nucleotide triphosphate hydrolases"/>
    <property type="match status" value="1"/>
</dbReference>
<name>A0A3D2X880_9FIRM</name>
<dbReference type="PANTHER" id="PTHR42781:SF4">
    <property type="entry name" value="SPERMIDINE_PUTRESCINE IMPORT ATP-BINDING PROTEIN POTA"/>
    <property type="match status" value="1"/>
</dbReference>
<dbReference type="PROSITE" id="PS00211">
    <property type="entry name" value="ABC_TRANSPORTER_1"/>
    <property type="match status" value="1"/>
</dbReference>
<reference evidence="5 6" key="1">
    <citation type="journal article" date="2018" name="Nat. Biotechnol.">
        <title>A standardized bacterial taxonomy based on genome phylogeny substantially revises the tree of life.</title>
        <authorList>
            <person name="Parks D.H."/>
            <person name="Chuvochina M."/>
            <person name="Waite D.W."/>
            <person name="Rinke C."/>
            <person name="Skarshewski A."/>
            <person name="Chaumeil P.A."/>
            <person name="Hugenholtz P."/>
        </authorList>
    </citation>
    <scope>NUCLEOTIDE SEQUENCE [LARGE SCALE GENOMIC DNA]</scope>
    <source>
        <strain evidence="5">UBA11728</strain>
    </source>
</reference>
<dbReference type="Pfam" id="PF08402">
    <property type="entry name" value="TOBE_2"/>
    <property type="match status" value="1"/>
</dbReference>
<proteinExistence type="predicted"/>
<feature type="domain" description="ABC transporter" evidence="4">
    <location>
        <begin position="5"/>
        <end position="235"/>
    </location>
</feature>
<dbReference type="FunFam" id="3.40.50.300:FF:000042">
    <property type="entry name" value="Maltose/maltodextrin ABC transporter, ATP-binding protein"/>
    <property type="match status" value="1"/>
</dbReference>
<evidence type="ECO:0000313" key="6">
    <source>
        <dbReference type="Proteomes" id="UP000262969"/>
    </source>
</evidence>
<dbReference type="GO" id="GO:0140359">
    <property type="term" value="F:ABC-type transporter activity"/>
    <property type="evidence" value="ECO:0007669"/>
    <property type="project" value="UniProtKB-ARBA"/>
</dbReference>
<dbReference type="GO" id="GO:0043190">
    <property type="term" value="C:ATP-binding cassette (ABC) transporter complex"/>
    <property type="evidence" value="ECO:0007669"/>
    <property type="project" value="InterPro"/>
</dbReference>
<dbReference type="AlphaFoldDB" id="A0A3D2X880"/>
<accession>A0A3D2X880</accession>